<evidence type="ECO:0000313" key="12">
    <source>
        <dbReference type="Proteomes" id="UP000824890"/>
    </source>
</evidence>
<evidence type="ECO:0000259" key="10">
    <source>
        <dbReference type="PROSITE" id="PS51806"/>
    </source>
</evidence>
<comment type="subcellular location">
    <subcellularLocation>
        <location evidence="1">Nucleus</location>
    </subcellularLocation>
</comment>
<gene>
    <name evidence="11" type="ORF">HID58_026850</name>
</gene>
<organism evidence="11 12">
    <name type="scientific">Brassica napus</name>
    <name type="common">Rape</name>
    <dbReference type="NCBI Taxonomy" id="3708"/>
    <lineage>
        <taxon>Eukaryota</taxon>
        <taxon>Viridiplantae</taxon>
        <taxon>Streptophyta</taxon>
        <taxon>Embryophyta</taxon>
        <taxon>Tracheophyta</taxon>
        <taxon>Spermatophyta</taxon>
        <taxon>Magnoliopsida</taxon>
        <taxon>eudicotyledons</taxon>
        <taxon>Gunneridae</taxon>
        <taxon>Pentapetalae</taxon>
        <taxon>rosids</taxon>
        <taxon>malvids</taxon>
        <taxon>Brassicales</taxon>
        <taxon>Brassicaceae</taxon>
        <taxon>Brassiceae</taxon>
        <taxon>Brassica</taxon>
    </lineage>
</organism>
<keyword evidence="12" id="KW-1185">Reference proteome</keyword>
<evidence type="ECO:0000259" key="9">
    <source>
        <dbReference type="PROSITE" id="PS50076"/>
    </source>
</evidence>
<dbReference type="PROSITE" id="PS51806">
    <property type="entry name" value="DOG1"/>
    <property type="match status" value="1"/>
</dbReference>
<feature type="region of interest" description="Disordered" evidence="8">
    <location>
        <begin position="129"/>
        <end position="154"/>
    </location>
</feature>
<dbReference type="Gene3D" id="1.10.287.110">
    <property type="entry name" value="DnaJ domain"/>
    <property type="match status" value="1"/>
</dbReference>
<evidence type="ECO:0000256" key="1">
    <source>
        <dbReference type="ARBA" id="ARBA00004123"/>
    </source>
</evidence>
<dbReference type="InterPro" id="IPR025422">
    <property type="entry name" value="TGA_domain"/>
</dbReference>
<evidence type="ECO:0008006" key="13">
    <source>
        <dbReference type="Google" id="ProtNLM"/>
    </source>
</evidence>
<keyword evidence="5" id="KW-0804">Transcription</keyword>
<dbReference type="SMART" id="SM00271">
    <property type="entry name" value="DnaJ"/>
    <property type="match status" value="1"/>
</dbReference>
<dbReference type="InterPro" id="IPR001623">
    <property type="entry name" value="DnaJ_domain"/>
</dbReference>
<evidence type="ECO:0000256" key="3">
    <source>
        <dbReference type="ARBA" id="ARBA00023125"/>
    </source>
</evidence>
<sequence>IWQRDFYWNSHPSSPSSSGRNTTNFGVTSLKSDGSVEEYYHDLDRGIAHLMQSMAHLTAYGYVCKVVGHIIFTQGSSVCYLSRDMGIYEPFQQMVSWGNVFKSDINDHSPNTASSSVIQVDHNIIKASYPSSSHNQIEAEPSSNDHQEEDDDGRNHDKAYVQQLEESRLKLSQLEQELEKAKQQGIYSSGSSYVGSSGSINSSIAAFELEYSHWLEEQSRRVSEIRTALQAHISDIELKMLVESCLNHYANLFRMKADAAKADVFYLISGMWRTSTERFFQWIGGFRPSGLLNVVMPYLQPLTDQQILEVRNLQQSSQQAEDALSQGIDKLQQSLADNIVIDVVMDSNDYPSHMGAAVENLQALEGFVNQADHLRQQTLQQMAKILTTRQAARGLLCLGEYLHRLRALSSLWAALMSNHLRAICRPHTVFASIVCCSRNQTRSLVRVSIQKFSFRTRVSNSFPFRSKDSNFWFGVSQRKTLVRAASSWSEEKSPYDTLELERDAEEEQIKVAYRRLAKYYHPDVYDGKGTLEEGETAEGRFIKIQAAYELLMDTEKRRQYDMDNRVNPMKASQAWMEWLMKKRKAFDQRGDMAVAAWAEQQQLEINLRARRLSRSKVDPEEERKLLEKEKKASRELFNSTLKRHTLVLKKRDLMRKKAEDDKKKLITQLLAAEGLELDTEEEEEEETAK</sequence>
<comment type="caution">
    <text evidence="11">The sequence shown here is derived from an EMBL/GenBank/DDBJ whole genome shotgun (WGS) entry which is preliminary data.</text>
</comment>
<evidence type="ECO:0000313" key="11">
    <source>
        <dbReference type="EMBL" id="KAH0919190.1"/>
    </source>
</evidence>
<keyword evidence="4" id="KW-0010">Activator</keyword>
<dbReference type="Pfam" id="PF00226">
    <property type="entry name" value="DnaJ"/>
    <property type="match status" value="1"/>
</dbReference>
<protein>
    <recommendedName>
        <fullName evidence="13">J domain-containing protein</fullName>
    </recommendedName>
</protein>
<evidence type="ECO:0000256" key="2">
    <source>
        <dbReference type="ARBA" id="ARBA00023015"/>
    </source>
</evidence>
<dbReference type="CDD" id="cd06257">
    <property type="entry name" value="DnaJ"/>
    <property type="match status" value="1"/>
</dbReference>
<keyword evidence="7" id="KW-0175">Coiled coil</keyword>
<dbReference type="SUPFAM" id="SSF46565">
    <property type="entry name" value="Chaperone J-domain"/>
    <property type="match status" value="1"/>
</dbReference>
<feature type="domain" description="DOG1" evidence="10">
    <location>
        <begin position="204"/>
        <end position="415"/>
    </location>
</feature>
<dbReference type="PROSITE" id="PS00636">
    <property type="entry name" value="DNAJ_1"/>
    <property type="match status" value="1"/>
</dbReference>
<dbReference type="PANTHER" id="PTHR45693">
    <property type="entry name" value="TRANSCRIPTION FACTOR TGA9"/>
    <property type="match status" value="1"/>
</dbReference>
<keyword evidence="2" id="KW-0805">Transcription regulation</keyword>
<evidence type="ECO:0000256" key="4">
    <source>
        <dbReference type="ARBA" id="ARBA00023159"/>
    </source>
</evidence>
<dbReference type="InterPro" id="IPR036869">
    <property type="entry name" value="J_dom_sf"/>
</dbReference>
<keyword evidence="6" id="KW-0539">Nucleus</keyword>
<feature type="non-terminal residue" evidence="11">
    <location>
        <position position="1"/>
    </location>
</feature>
<proteinExistence type="predicted"/>
<reference evidence="11 12" key="1">
    <citation type="submission" date="2021-05" db="EMBL/GenBank/DDBJ databases">
        <title>Genome Assembly of Synthetic Allotetraploid Brassica napus Reveals Homoeologous Exchanges between Subgenomes.</title>
        <authorList>
            <person name="Davis J.T."/>
        </authorList>
    </citation>
    <scope>NUCLEOTIDE SEQUENCE [LARGE SCALE GENOMIC DNA]</scope>
    <source>
        <strain evidence="12">cv. Da-Ae</strain>
        <tissue evidence="11">Seedling</tissue>
    </source>
</reference>
<dbReference type="Proteomes" id="UP000824890">
    <property type="component" value="Unassembled WGS sequence"/>
</dbReference>
<dbReference type="PANTHER" id="PTHR45693:SF7">
    <property type="entry name" value="TRANSCRIPTION FACTOR TGA7"/>
    <property type="match status" value="1"/>
</dbReference>
<feature type="compositionally biased region" description="Polar residues" evidence="8">
    <location>
        <begin position="129"/>
        <end position="144"/>
    </location>
</feature>
<dbReference type="PROSITE" id="PS50076">
    <property type="entry name" value="DNAJ_2"/>
    <property type="match status" value="1"/>
</dbReference>
<evidence type="ECO:0000256" key="7">
    <source>
        <dbReference type="SAM" id="Coils"/>
    </source>
</evidence>
<feature type="coiled-coil region" evidence="7">
    <location>
        <begin position="157"/>
        <end position="184"/>
    </location>
</feature>
<evidence type="ECO:0000256" key="5">
    <source>
        <dbReference type="ARBA" id="ARBA00023163"/>
    </source>
</evidence>
<feature type="domain" description="J" evidence="9">
    <location>
        <begin position="493"/>
        <end position="564"/>
    </location>
</feature>
<keyword evidence="3" id="KW-0238">DNA-binding</keyword>
<dbReference type="PRINTS" id="PR00625">
    <property type="entry name" value="JDOMAIN"/>
</dbReference>
<dbReference type="Pfam" id="PF14144">
    <property type="entry name" value="DOG1"/>
    <property type="match status" value="1"/>
</dbReference>
<dbReference type="EMBL" id="JAGKQM010000007">
    <property type="protein sequence ID" value="KAH0919190.1"/>
    <property type="molecule type" value="Genomic_DNA"/>
</dbReference>
<dbReference type="InterPro" id="IPR018253">
    <property type="entry name" value="DnaJ_domain_CS"/>
</dbReference>
<name>A0ABQ8CQ27_BRANA</name>
<accession>A0ABQ8CQ27</accession>
<evidence type="ECO:0000256" key="6">
    <source>
        <dbReference type="ARBA" id="ARBA00023242"/>
    </source>
</evidence>
<evidence type="ECO:0000256" key="8">
    <source>
        <dbReference type="SAM" id="MobiDB-lite"/>
    </source>
</evidence>